<accession>A0A8H6RNT4</accession>
<dbReference type="EMBL" id="JABCIY010000061">
    <property type="protein sequence ID" value="KAF7194411.1"/>
    <property type="molecule type" value="Genomic_DNA"/>
</dbReference>
<dbReference type="AlphaFoldDB" id="A0A8H6RNT4"/>
<evidence type="ECO:0000313" key="1">
    <source>
        <dbReference type="EMBL" id="KAF7194411.1"/>
    </source>
</evidence>
<protein>
    <submittedName>
        <fullName evidence="1">Uncharacterized protein</fullName>
    </submittedName>
</protein>
<reference evidence="1" key="1">
    <citation type="submission" date="2020-04" db="EMBL/GenBank/DDBJ databases">
        <title>Draft genome resource of the tomato pathogen Pseudocercospora fuligena.</title>
        <authorList>
            <person name="Zaccaron A."/>
        </authorList>
    </citation>
    <scope>NUCLEOTIDE SEQUENCE</scope>
    <source>
        <strain evidence="1">PF001</strain>
    </source>
</reference>
<comment type="caution">
    <text evidence="1">The sequence shown here is derived from an EMBL/GenBank/DDBJ whole genome shotgun (WGS) entry which is preliminary data.</text>
</comment>
<gene>
    <name evidence="1" type="ORF">HII31_04216</name>
</gene>
<proteinExistence type="predicted"/>
<sequence>MAAEDLTSWQCLGLYTFVRADGGSYEIYMARDCARWSANPGPFLCKYCKEKQQQLDALLNVDFQEGQEFPPADAQEPLFEPVTQITEAEIGASSPLTMLDSSMNAAEDADFDLEAWLASFGSGTADEAQTRSQPAQYPPAI</sequence>
<dbReference type="OrthoDB" id="3624395at2759"/>
<name>A0A8H6RNT4_9PEZI</name>
<organism evidence="1 2">
    <name type="scientific">Pseudocercospora fuligena</name>
    <dbReference type="NCBI Taxonomy" id="685502"/>
    <lineage>
        <taxon>Eukaryota</taxon>
        <taxon>Fungi</taxon>
        <taxon>Dikarya</taxon>
        <taxon>Ascomycota</taxon>
        <taxon>Pezizomycotina</taxon>
        <taxon>Dothideomycetes</taxon>
        <taxon>Dothideomycetidae</taxon>
        <taxon>Mycosphaerellales</taxon>
        <taxon>Mycosphaerellaceae</taxon>
        <taxon>Pseudocercospora</taxon>
    </lineage>
</organism>
<keyword evidence="2" id="KW-1185">Reference proteome</keyword>
<evidence type="ECO:0000313" key="2">
    <source>
        <dbReference type="Proteomes" id="UP000660729"/>
    </source>
</evidence>
<dbReference type="Proteomes" id="UP000660729">
    <property type="component" value="Unassembled WGS sequence"/>
</dbReference>